<dbReference type="EMBL" id="HACA01014626">
    <property type="protein sequence ID" value="CDW31987.1"/>
    <property type="molecule type" value="Transcribed_RNA"/>
</dbReference>
<protein>
    <submittedName>
        <fullName evidence="1">Uncharacterized protein</fullName>
    </submittedName>
</protein>
<name>A0A0K2U249_LEPSM</name>
<organism evidence="1">
    <name type="scientific">Lepeophtheirus salmonis</name>
    <name type="common">Salmon louse</name>
    <name type="synonym">Caligus salmonis</name>
    <dbReference type="NCBI Taxonomy" id="72036"/>
    <lineage>
        <taxon>Eukaryota</taxon>
        <taxon>Metazoa</taxon>
        <taxon>Ecdysozoa</taxon>
        <taxon>Arthropoda</taxon>
        <taxon>Crustacea</taxon>
        <taxon>Multicrustacea</taxon>
        <taxon>Hexanauplia</taxon>
        <taxon>Copepoda</taxon>
        <taxon>Siphonostomatoida</taxon>
        <taxon>Caligidae</taxon>
        <taxon>Lepeophtheirus</taxon>
    </lineage>
</organism>
<dbReference type="PANTHER" id="PTHR46068">
    <property type="entry name" value="PROTEIN CBG27172"/>
    <property type="match status" value="1"/>
</dbReference>
<dbReference type="PANTHER" id="PTHR46068:SF1">
    <property type="entry name" value="TRANSPOSASE IS30-LIKE HTH DOMAIN-CONTAINING PROTEIN"/>
    <property type="match status" value="1"/>
</dbReference>
<proteinExistence type="predicted"/>
<evidence type="ECO:0000313" key="1">
    <source>
        <dbReference type="EMBL" id="CDW31987.1"/>
    </source>
</evidence>
<accession>A0A0K2U249</accession>
<dbReference type="AlphaFoldDB" id="A0A0K2U249"/>
<reference evidence="1" key="1">
    <citation type="submission" date="2014-05" db="EMBL/GenBank/DDBJ databases">
        <authorList>
            <person name="Chronopoulou M."/>
        </authorList>
    </citation>
    <scope>NUCLEOTIDE SEQUENCE</scope>
    <source>
        <tissue evidence="1">Whole organism</tissue>
    </source>
</reference>
<sequence length="169" mass="19641">MRSDRIHTPRFLEGLQRSIKASLGTSLSRLGKNRVVSKQLVSKPVNEDLRYRSYRMAKQQILTASMKATRLTNGKGLLNDLKSHGGRMIFFSDEKNWTIDRSYNVQNNRWLAKEREYVPAVLTTKFPAPLRGSEMLSIPRKSSGLANPLGAGWRRWWLLREDMWNKFIF</sequence>